<name>A0A939DJC2_9ALTE</name>
<gene>
    <name evidence="3" type="ORF">J0A66_00025</name>
</gene>
<proteinExistence type="predicted"/>
<feature type="signal peptide" evidence="2">
    <location>
        <begin position="1"/>
        <end position="17"/>
    </location>
</feature>
<evidence type="ECO:0000313" key="4">
    <source>
        <dbReference type="Proteomes" id="UP000664654"/>
    </source>
</evidence>
<dbReference type="PROSITE" id="PS51257">
    <property type="entry name" value="PROKAR_LIPOPROTEIN"/>
    <property type="match status" value="1"/>
</dbReference>
<reference evidence="3" key="1">
    <citation type="submission" date="2021-03" db="EMBL/GenBank/DDBJ databases">
        <title>novel species isolated from a fishpond in China.</title>
        <authorList>
            <person name="Lu H."/>
            <person name="Cai Z."/>
        </authorList>
    </citation>
    <scope>NUCLEOTIDE SEQUENCE</scope>
    <source>
        <strain evidence="3">JCM 30855</strain>
    </source>
</reference>
<sequence>MRKLVLMMMVGAAAAMAGCTSNPDSKYASLDHLSDTERNEALKECFKEDISKSERQDCIARYAPAEVGYRCETRPVTGTRFGERVCSTQRQREAERQAALETMHSVSQHASRKDAGG</sequence>
<feature type="chain" id="PRO_5037704976" description="Lipoprotein" evidence="2">
    <location>
        <begin position="18"/>
        <end position="117"/>
    </location>
</feature>
<comment type="caution">
    <text evidence="3">The sequence shown here is derived from an EMBL/GenBank/DDBJ whole genome shotgun (WGS) entry which is preliminary data.</text>
</comment>
<organism evidence="3 4">
    <name type="scientific">Bowmanella dokdonensis</name>
    <dbReference type="NCBI Taxonomy" id="751969"/>
    <lineage>
        <taxon>Bacteria</taxon>
        <taxon>Pseudomonadati</taxon>
        <taxon>Pseudomonadota</taxon>
        <taxon>Gammaproteobacteria</taxon>
        <taxon>Alteromonadales</taxon>
        <taxon>Alteromonadaceae</taxon>
        <taxon>Bowmanella</taxon>
    </lineage>
</organism>
<evidence type="ECO:0008006" key="5">
    <source>
        <dbReference type="Google" id="ProtNLM"/>
    </source>
</evidence>
<feature type="region of interest" description="Disordered" evidence="1">
    <location>
        <begin position="87"/>
        <end position="117"/>
    </location>
</feature>
<protein>
    <recommendedName>
        <fullName evidence="5">Lipoprotein</fullName>
    </recommendedName>
</protein>
<keyword evidence="2" id="KW-0732">Signal</keyword>
<evidence type="ECO:0000313" key="3">
    <source>
        <dbReference type="EMBL" id="MBN7823595.1"/>
    </source>
</evidence>
<keyword evidence="4" id="KW-1185">Reference proteome</keyword>
<dbReference type="Proteomes" id="UP000664654">
    <property type="component" value="Unassembled WGS sequence"/>
</dbReference>
<dbReference type="AlphaFoldDB" id="A0A939DJC2"/>
<dbReference type="RefSeq" id="WP_206571722.1">
    <property type="nucleotide sequence ID" value="NZ_JAFKCV010000001.1"/>
</dbReference>
<evidence type="ECO:0000256" key="1">
    <source>
        <dbReference type="SAM" id="MobiDB-lite"/>
    </source>
</evidence>
<evidence type="ECO:0000256" key="2">
    <source>
        <dbReference type="SAM" id="SignalP"/>
    </source>
</evidence>
<accession>A0A939DJC2</accession>
<dbReference type="EMBL" id="JAFKCV010000001">
    <property type="protein sequence ID" value="MBN7823595.1"/>
    <property type="molecule type" value="Genomic_DNA"/>
</dbReference>